<protein>
    <recommendedName>
        <fullName evidence="4">(d)CMP kinase</fullName>
    </recommendedName>
</protein>
<evidence type="ECO:0008006" key="4">
    <source>
        <dbReference type="Google" id="ProtNLM"/>
    </source>
</evidence>
<dbReference type="Gene3D" id="3.40.50.300">
    <property type="entry name" value="P-loop containing nucleotide triphosphate hydrolases"/>
    <property type="match status" value="1"/>
</dbReference>
<dbReference type="EMBL" id="PJAF01000037">
    <property type="protein sequence ID" value="PKF67865.1"/>
    <property type="molecule type" value="Genomic_DNA"/>
</dbReference>
<dbReference type="NCBIfam" id="NF005115">
    <property type="entry name" value="PRK06547.1"/>
    <property type="match status" value="1"/>
</dbReference>
<dbReference type="OrthoDB" id="3237545at2"/>
<evidence type="ECO:0000313" key="3">
    <source>
        <dbReference type="Proteomes" id="UP000233249"/>
    </source>
</evidence>
<sequence>MIRTWLIDGPSGSGKTTHAAALGARLGHRVVHMDDLYPGWWGLAEGSRIVAEEVLRMKAPGYHRWDWERDRPGEWVALPEGEPLIVEGVGAMTPATVAAARRRGAVRTVLVTAPEGLRRRRALARDPYYEPWWETWARQERAHFAAVAGLEPDERIDNGEDGGAGSVGGTGGTGG</sequence>
<evidence type="ECO:0000256" key="1">
    <source>
        <dbReference type="SAM" id="MobiDB-lite"/>
    </source>
</evidence>
<dbReference type="InterPro" id="IPR027417">
    <property type="entry name" value="P-loop_NTPase"/>
</dbReference>
<dbReference type="RefSeq" id="WP_101174287.1">
    <property type="nucleotide sequence ID" value="NZ_JAKRKB010000002.1"/>
</dbReference>
<organism evidence="2 3">
    <name type="scientific">Corynebacterium mastitidis</name>
    <dbReference type="NCBI Taxonomy" id="161890"/>
    <lineage>
        <taxon>Bacteria</taxon>
        <taxon>Bacillati</taxon>
        <taxon>Actinomycetota</taxon>
        <taxon>Actinomycetes</taxon>
        <taxon>Mycobacteriales</taxon>
        <taxon>Corynebacteriaceae</taxon>
        <taxon>Corynebacterium</taxon>
    </lineage>
</organism>
<dbReference type="Proteomes" id="UP000233249">
    <property type="component" value="Unassembled WGS sequence"/>
</dbReference>
<gene>
    <name evidence="2" type="ORF">CXB45_09965</name>
</gene>
<accession>A0A2N0X5A2</accession>
<dbReference type="AlphaFoldDB" id="A0A2N0X5A2"/>
<feature type="compositionally biased region" description="Gly residues" evidence="1">
    <location>
        <begin position="161"/>
        <end position="175"/>
    </location>
</feature>
<name>A0A2N0X5A2_9CORY</name>
<dbReference type="SUPFAM" id="SSF52540">
    <property type="entry name" value="P-loop containing nucleoside triphosphate hydrolases"/>
    <property type="match status" value="1"/>
</dbReference>
<feature type="region of interest" description="Disordered" evidence="1">
    <location>
        <begin position="151"/>
        <end position="175"/>
    </location>
</feature>
<proteinExistence type="predicted"/>
<comment type="caution">
    <text evidence="2">The sequence shown here is derived from an EMBL/GenBank/DDBJ whole genome shotgun (WGS) entry which is preliminary data.</text>
</comment>
<dbReference type="STRING" id="1121365.GCA_000375365_01517"/>
<evidence type="ECO:0000313" key="2">
    <source>
        <dbReference type="EMBL" id="PKF67865.1"/>
    </source>
</evidence>
<reference evidence="2 3" key="1">
    <citation type="submission" date="2017-12" db="EMBL/GenBank/DDBJ databases">
        <title>Corynebacterium mastitidis 16-1433 Genome.</title>
        <authorList>
            <person name="Gulvik C.A."/>
        </authorList>
    </citation>
    <scope>NUCLEOTIDE SEQUENCE [LARGE SCALE GENOMIC DNA]</scope>
    <source>
        <strain evidence="2 3">16-1433</strain>
    </source>
</reference>